<evidence type="ECO:0000256" key="3">
    <source>
        <dbReference type="ARBA" id="ARBA00023315"/>
    </source>
</evidence>
<protein>
    <recommendedName>
        <fullName evidence="6">BAHD acyltransferase</fullName>
    </recommendedName>
</protein>
<dbReference type="InterPro" id="IPR023213">
    <property type="entry name" value="CAT-like_dom_sf"/>
</dbReference>
<dbReference type="EMBL" id="JAVXUO010001587">
    <property type="protein sequence ID" value="KAK2980831.1"/>
    <property type="molecule type" value="Genomic_DNA"/>
</dbReference>
<dbReference type="Pfam" id="PF02458">
    <property type="entry name" value="Transferase"/>
    <property type="match status" value="1"/>
</dbReference>
<dbReference type="GO" id="GO:0016746">
    <property type="term" value="F:acyltransferase activity"/>
    <property type="evidence" value="ECO:0007669"/>
    <property type="project" value="UniProtKB-KW"/>
</dbReference>
<evidence type="ECO:0000313" key="5">
    <source>
        <dbReference type="Proteomes" id="UP001187471"/>
    </source>
</evidence>
<reference evidence="4" key="1">
    <citation type="submission" date="2022-12" db="EMBL/GenBank/DDBJ databases">
        <title>Draft genome assemblies for two species of Escallonia (Escalloniales).</title>
        <authorList>
            <person name="Chanderbali A."/>
            <person name="Dervinis C."/>
            <person name="Anghel I."/>
            <person name="Soltis D."/>
            <person name="Soltis P."/>
            <person name="Zapata F."/>
        </authorList>
    </citation>
    <scope>NUCLEOTIDE SEQUENCE</scope>
    <source>
        <strain evidence="4">UCBG92.1500</strain>
        <tissue evidence="4">Leaf</tissue>
    </source>
</reference>
<keyword evidence="5" id="KW-1185">Reference proteome</keyword>
<gene>
    <name evidence="4" type="ORF">RJ640_020483</name>
</gene>
<comment type="caution">
    <text evidence="4">The sequence shown here is derived from an EMBL/GenBank/DDBJ whole genome shotgun (WGS) entry which is preliminary data.</text>
</comment>
<evidence type="ECO:0000256" key="1">
    <source>
        <dbReference type="ARBA" id="ARBA00009861"/>
    </source>
</evidence>
<dbReference type="PANTHER" id="PTHR31623">
    <property type="entry name" value="F21J9.9"/>
    <property type="match status" value="1"/>
</dbReference>
<sequence>MLPSKHKQSKCVTRRIRFNASAISALKEKAAPAVPNPSRVVTVTSFIWKCATAASRAKGGSVKPSVLSLAVNLRNRCSPPLPEYTIGNNVWGAVAFSLPHSELELHSVVAGLTDGIAKVNSEFVEEIKGEEGLLKLAESIKQFREMHSNAGADYYAATSVCNGGLYDADFGWGKPIWVSIGNGSADLPMLTNIIFLMDTSKHG</sequence>
<keyword evidence="2" id="KW-0808">Transferase</keyword>
<organism evidence="4 5">
    <name type="scientific">Escallonia rubra</name>
    <dbReference type="NCBI Taxonomy" id="112253"/>
    <lineage>
        <taxon>Eukaryota</taxon>
        <taxon>Viridiplantae</taxon>
        <taxon>Streptophyta</taxon>
        <taxon>Embryophyta</taxon>
        <taxon>Tracheophyta</taxon>
        <taxon>Spermatophyta</taxon>
        <taxon>Magnoliopsida</taxon>
        <taxon>eudicotyledons</taxon>
        <taxon>Gunneridae</taxon>
        <taxon>Pentapetalae</taxon>
        <taxon>asterids</taxon>
        <taxon>campanulids</taxon>
        <taxon>Escalloniales</taxon>
        <taxon>Escalloniaceae</taxon>
        <taxon>Escallonia</taxon>
    </lineage>
</organism>
<accession>A0AA88RKM7</accession>
<dbReference type="PANTHER" id="PTHR31623:SF122">
    <property type="entry name" value="HXXXD-TYPE ACYL-TRANSFERASE FAMILY PROTEIN"/>
    <property type="match status" value="1"/>
</dbReference>
<dbReference type="AlphaFoldDB" id="A0AA88RKM7"/>
<evidence type="ECO:0000256" key="2">
    <source>
        <dbReference type="ARBA" id="ARBA00022679"/>
    </source>
</evidence>
<dbReference type="Gene3D" id="3.30.559.10">
    <property type="entry name" value="Chloramphenicol acetyltransferase-like domain"/>
    <property type="match status" value="1"/>
</dbReference>
<dbReference type="Proteomes" id="UP001187471">
    <property type="component" value="Unassembled WGS sequence"/>
</dbReference>
<keyword evidence="3" id="KW-0012">Acyltransferase</keyword>
<proteinExistence type="inferred from homology"/>
<comment type="similarity">
    <text evidence="1">Belongs to the plant acyltransferase family.</text>
</comment>
<evidence type="ECO:0000313" key="4">
    <source>
        <dbReference type="EMBL" id="KAK2980831.1"/>
    </source>
</evidence>
<evidence type="ECO:0008006" key="6">
    <source>
        <dbReference type="Google" id="ProtNLM"/>
    </source>
</evidence>
<name>A0AA88RKM7_9ASTE</name>